<accession>E8R3L0</accession>
<dbReference type="Gene3D" id="3.50.50.60">
    <property type="entry name" value="FAD/NAD(P)-binding domain"/>
    <property type="match status" value="2"/>
</dbReference>
<keyword evidence="4 5" id="KW-0560">Oxidoreductase</keyword>
<keyword evidence="8" id="KW-1185">Reference proteome</keyword>
<keyword evidence="3 5" id="KW-0125">Carotenoid biosynthesis</keyword>
<protein>
    <submittedName>
        <fullName evidence="7">Phytoene desaturase</fullName>
    </submittedName>
</protein>
<name>E8R3L0_ISOPI</name>
<evidence type="ECO:0000256" key="4">
    <source>
        <dbReference type="ARBA" id="ARBA00023002"/>
    </source>
</evidence>
<gene>
    <name evidence="7" type="ordered locus">Isop_0988</name>
</gene>
<dbReference type="SUPFAM" id="SSF51905">
    <property type="entry name" value="FAD/NAD(P)-binding domain"/>
    <property type="match status" value="1"/>
</dbReference>
<dbReference type="AlphaFoldDB" id="E8R3L0"/>
<organism evidence="7 8">
    <name type="scientific">Isosphaera pallida (strain ATCC 43644 / DSM 9630 / IS1B)</name>
    <dbReference type="NCBI Taxonomy" id="575540"/>
    <lineage>
        <taxon>Bacteria</taxon>
        <taxon>Pseudomonadati</taxon>
        <taxon>Planctomycetota</taxon>
        <taxon>Planctomycetia</taxon>
        <taxon>Isosphaerales</taxon>
        <taxon>Isosphaeraceae</taxon>
        <taxon>Isosphaera</taxon>
    </lineage>
</organism>
<evidence type="ECO:0000256" key="2">
    <source>
        <dbReference type="ARBA" id="ARBA00006046"/>
    </source>
</evidence>
<dbReference type="PANTHER" id="PTHR43734:SF7">
    <property type="entry name" value="4,4'-DIAPONEUROSPORENE OXYGENASE"/>
    <property type="match status" value="1"/>
</dbReference>
<evidence type="ECO:0000256" key="3">
    <source>
        <dbReference type="ARBA" id="ARBA00022746"/>
    </source>
</evidence>
<dbReference type="eggNOG" id="COG1233">
    <property type="taxonomic scope" value="Bacteria"/>
</dbReference>
<comment type="similarity">
    <text evidence="2 5">Belongs to the carotenoid/retinoid oxidoreductase family.</text>
</comment>
<dbReference type="STRING" id="575540.Isop_0988"/>
<dbReference type="InParanoid" id="E8R3L0"/>
<dbReference type="Proteomes" id="UP000008631">
    <property type="component" value="Chromosome"/>
</dbReference>
<proteinExistence type="inferred from homology"/>
<dbReference type="InterPro" id="IPR014105">
    <property type="entry name" value="Carotenoid/retinoid_OxRdtase"/>
</dbReference>
<comment type="pathway">
    <text evidence="1 5">Carotenoid biosynthesis.</text>
</comment>
<dbReference type="GO" id="GO:0016117">
    <property type="term" value="P:carotenoid biosynthetic process"/>
    <property type="evidence" value="ECO:0007669"/>
    <property type="project" value="UniProtKB-KW"/>
</dbReference>
<feature type="domain" description="Amine oxidase" evidence="6">
    <location>
        <begin position="13"/>
        <end position="498"/>
    </location>
</feature>
<dbReference type="PANTHER" id="PTHR43734">
    <property type="entry name" value="PHYTOENE DESATURASE"/>
    <property type="match status" value="1"/>
</dbReference>
<dbReference type="Pfam" id="PF01593">
    <property type="entry name" value="Amino_oxidase"/>
    <property type="match status" value="1"/>
</dbReference>
<dbReference type="KEGG" id="ipa:Isop_0988"/>
<evidence type="ECO:0000256" key="5">
    <source>
        <dbReference type="RuleBase" id="RU362075"/>
    </source>
</evidence>
<reference evidence="7 8" key="2">
    <citation type="journal article" date="2011" name="Stand. Genomic Sci.">
        <title>Complete genome sequence of Isosphaera pallida type strain (IS1B).</title>
        <authorList>
            <consortium name="US DOE Joint Genome Institute (JGI-PGF)"/>
            <person name="Goker M."/>
            <person name="Cleland D."/>
            <person name="Saunders E."/>
            <person name="Lapidus A."/>
            <person name="Nolan M."/>
            <person name="Lucas S."/>
            <person name="Hammon N."/>
            <person name="Deshpande S."/>
            <person name="Cheng J.F."/>
            <person name="Tapia R."/>
            <person name="Han C."/>
            <person name="Goodwin L."/>
            <person name="Pitluck S."/>
            <person name="Liolios K."/>
            <person name="Pagani I."/>
            <person name="Ivanova N."/>
            <person name="Mavromatis K."/>
            <person name="Pati A."/>
            <person name="Chen A."/>
            <person name="Palaniappan K."/>
            <person name="Land M."/>
            <person name="Hauser L."/>
            <person name="Chang Y.J."/>
            <person name="Jeffries C.D."/>
            <person name="Detter J.C."/>
            <person name="Beck B."/>
            <person name="Woyke T."/>
            <person name="Bristow J."/>
            <person name="Eisen J.A."/>
            <person name="Markowitz V."/>
            <person name="Hugenholtz P."/>
            <person name="Kyrpides N.C."/>
            <person name="Klenk H.P."/>
        </authorList>
    </citation>
    <scope>NUCLEOTIDE SEQUENCE [LARGE SCALE GENOMIC DNA]</scope>
    <source>
        <strain evidence="8">ATCC 43644 / DSM 9630 / IS1B</strain>
    </source>
</reference>
<evidence type="ECO:0000313" key="8">
    <source>
        <dbReference type="Proteomes" id="UP000008631"/>
    </source>
</evidence>
<evidence type="ECO:0000256" key="1">
    <source>
        <dbReference type="ARBA" id="ARBA00004829"/>
    </source>
</evidence>
<dbReference type="EMBL" id="CP002353">
    <property type="protein sequence ID" value="ADV61577.1"/>
    <property type="molecule type" value="Genomic_DNA"/>
</dbReference>
<reference key="1">
    <citation type="submission" date="2010-11" db="EMBL/GenBank/DDBJ databases">
        <title>The complete sequence of chromosome of Isophaera pallida ATCC 43644.</title>
        <authorList>
            <consortium name="US DOE Joint Genome Institute (JGI-PGF)"/>
            <person name="Lucas S."/>
            <person name="Copeland A."/>
            <person name="Lapidus A."/>
            <person name="Bruce D."/>
            <person name="Goodwin L."/>
            <person name="Pitluck S."/>
            <person name="Kyrpides N."/>
            <person name="Mavromatis K."/>
            <person name="Pagani I."/>
            <person name="Ivanova N."/>
            <person name="Saunders E."/>
            <person name="Brettin T."/>
            <person name="Detter J.C."/>
            <person name="Han C."/>
            <person name="Tapia R."/>
            <person name="Land M."/>
            <person name="Hauser L."/>
            <person name="Markowitz V."/>
            <person name="Cheng J.-F."/>
            <person name="Hugenholtz P."/>
            <person name="Woyke T."/>
            <person name="Wu D."/>
            <person name="Eisen J.A."/>
        </authorList>
    </citation>
    <scope>NUCLEOTIDE SEQUENCE</scope>
    <source>
        <strain>ATCC 43644</strain>
    </source>
</reference>
<dbReference type="OrthoDB" id="9814556at2"/>
<evidence type="ECO:0000313" key="7">
    <source>
        <dbReference type="EMBL" id="ADV61577.1"/>
    </source>
</evidence>
<dbReference type="InterPro" id="IPR002937">
    <property type="entry name" value="Amino_oxidase"/>
</dbReference>
<dbReference type="InterPro" id="IPR036188">
    <property type="entry name" value="FAD/NAD-bd_sf"/>
</dbReference>
<dbReference type="RefSeq" id="WP_013563866.1">
    <property type="nucleotide sequence ID" value="NC_014962.1"/>
</dbReference>
<sequence>MATRKAVVIGAGLGGLSAALELSRRGYDVIVLERHATPGGKASTRSWNGWRWDEGPSIVVMTWVYRELFEAQRLDPDAFLPFKRLDPAFEVILSDGRTLTIPADEQGCVEAFSQIDPNDAQALQFFLAKVDRFAKLIGRSYCDRILETWPQVMLSPLMVSAAVISPNTTYVEEINQWFKNPWIRELFYGFPTYSGFDPASAPASLVIMPWIILREGVWYPCQGGIAAIPRALAAACREVGIEIRTGVEVEAIERNALGNVTRVATSQGPIETEIVVSNADYIHTLRMLRGGPLSQEVQAMRSGRAEPSTSFFTVQLACDRVWPHLSHHLLTLTPGSQQVYRQIYHEHRYPDDPPLYVNTTSVTDPGDAPPGGSNPFMVINIPPLKREGDPIEPEATREFQEAYADRAIKRLEDSGLEGLNASIRHRHITSAADWSSRYYAFKGSIYGLGPSHNILNGGFRPLPILKEVPGLYFVGGAVQPGPGMPMVVQSGKIVAARIAKDFPLRKATRSVSIRGFER</sequence>
<dbReference type="GO" id="GO:0016491">
    <property type="term" value="F:oxidoreductase activity"/>
    <property type="evidence" value="ECO:0007669"/>
    <property type="project" value="UniProtKB-KW"/>
</dbReference>
<evidence type="ECO:0000259" key="6">
    <source>
        <dbReference type="Pfam" id="PF01593"/>
    </source>
</evidence>
<dbReference type="NCBIfam" id="TIGR02734">
    <property type="entry name" value="crtI_fam"/>
    <property type="match status" value="1"/>
</dbReference>
<dbReference type="HOGENOM" id="CLU_019722_2_1_0"/>